<evidence type="ECO:0000256" key="1">
    <source>
        <dbReference type="SAM" id="SignalP"/>
    </source>
</evidence>
<protein>
    <recommendedName>
        <fullName evidence="4">Secreted protein</fullName>
    </recommendedName>
</protein>
<gene>
    <name evidence="2" type="ORF">EVAR_53976_1</name>
</gene>
<feature type="chain" id="PRO_5020027159" description="Secreted protein" evidence="1">
    <location>
        <begin position="24"/>
        <end position="118"/>
    </location>
</feature>
<organism evidence="2 3">
    <name type="scientific">Eumeta variegata</name>
    <name type="common">Bagworm moth</name>
    <name type="synonym">Eumeta japonica</name>
    <dbReference type="NCBI Taxonomy" id="151549"/>
    <lineage>
        <taxon>Eukaryota</taxon>
        <taxon>Metazoa</taxon>
        <taxon>Ecdysozoa</taxon>
        <taxon>Arthropoda</taxon>
        <taxon>Hexapoda</taxon>
        <taxon>Insecta</taxon>
        <taxon>Pterygota</taxon>
        <taxon>Neoptera</taxon>
        <taxon>Endopterygota</taxon>
        <taxon>Lepidoptera</taxon>
        <taxon>Glossata</taxon>
        <taxon>Ditrysia</taxon>
        <taxon>Tineoidea</taxon>
        <taxon>Psychidae</taxon>
        <taxon>Oiketicinae</taxon>
        <taxon>Eumeta</taxon>
    </lineage>
</organism>
<feature type="signal peptide" evidence="1">
    <location>
        <begin position="1"/>
        <end position="23"/>
    </location>
</feature>
<evidence type="ECO:0000313" key="3">
    <source>
        <dbReference type="Proteomes" id="UP000299102"/>
    </source>
</evidence>
<keyword evidence="3" id="KW-1185">Reference proteome</keyword>
<name>A0A4C1XY82_EUMVA</name>
<reference evidence="2 3" key="1">
    <citation type="journal article" date="2019" name="Commun. Biol.">
        <title>The bagworm genome reveals a unique fibroin gene that provides high tensile strength.</title>
        <authorList>
            <person name="Kono N."/>
            <person name="Nakamura H."/>
            <person name="Ohtoshi R."/>
            <person name="Tomita M."/>
            <person name="Numata K."/>
            <person name="Arakawa K."/>
        </authorList>
    </citation>
    <scope>NUCLEOTIDE SEQUENCE [LARGE SCALE GENOMIC DNA]</scope>
</reference>
<dbReference type="EMBL" id="BGZK01001015">
    <property type="protein sequence ID" value="GBP68558.1"/>
    <property type="molecule type" value="Genomic_DNA"/>
</dbReference>
<accession>A0A4C1XY82</accession>
<keyword evidence="1" id="KW-0732">Signal</keyword>
<comment type="caution">
    <text evidence="2">The sequence shown here is derived from an EMBL/GenBank/DDBJ whole genome shotgun (WGS) entry which is preliminary data.</text>
</comment>
<dbReference type="Proteomes" id="UP000299102">
    <property type="component" value="Unassembled WGS sequence"/>
</dbReference>
<evidence type="ECO:0008006" key="4">
    <source>
        <dbReference type="Google" id="ProtNLM"/>
    </source>
</evidence>
<proteinExistence type="predicted"/>
<dbReference type="AlphaFoldDB" id="A0A4C1XY82"/>
<sequence>MLTSRSLPSLTLFIALCSANISAWNTVQKDSSRNVEFRIPFRPATLSGPHLLYLRSYCRRYMCGPTMARRSTVDGSRSSTLSNPSSGVRGMRHFAEVHGLLELPVSTDVPDSLPRFTS</sequence>
<evidence type="ECO:0000313" key="2">
    <source>
        <dbReference type="EMBL" id="GBP68558.1"/>
    </source>
</evidence>